<dbReference type="PANTHER" id="PTHR32063">
    <property type="match status" value="1"/>
</dbReference>
<dbReference type="Gene3D" id="3.30.70.1430">
    <property type="entry name" value="Multidrug efflux transporter AcrB pore domain"/>
    <property type="match status" value="2"/>
</dbReference>
<keyword evidence="1" id="KW-0472">Membrane</keyword>
<dbReference type="GO" id="GO:0005886">
    <property type="term" value="C:plasma membrane"/>
    <property type="evidence" value="ECO:0007669"/>
    <property type="project" value="TreeGrafter"/>
</dbReference>
<dbReference type="RefSeq" id="WP_048709131.1">
    <property type="nucleotide sequence ID" value="NZ_CP014646.1"/>
</dbReference>
<dbReference type="SUPFAM" id="SSF82866">
    <property type="entry name" value="Multidrug efflux transporter AcrB transmembrane domain"/>
    <property type="match status" value="2"/>
</dbReference>
<dbReference type="Gene3D" id="3.30.2090.10">
    <property type="entry name" value="Multidrug efflux transporter AcrB TolC docking domain, DN and DC subdomains"/>
    <property type="match status" value="2"/>
</dbReference>
<evidence type="ECO:0000313" key="2">
    <source>
        <dbReference type="EMBL" id="AMO35982.1"/>
    </source>
</evidence>
<dbReference type="Gene3D" id="3.30.70.1440">
    <property type="entry name" value="Multidrug efflux transporter AcrB pore domain"/>
    <property type="match status" value="1"/>
</dbReference>
<feature type="transmembrane region" description="Helical" evidence="1">
    <location>
        <begin position="513"/>
        <end position="539"/>
    </location>
</feature>
<dbReference type="PRINTS" id="PR00702">
    <property type="entry name" value="ACRIFLAVINRP"/>
</dbReference>
<dbReference type="InterPro" id="IPR027463">
    <property type="entry name" value="AcrB_DN_DC_subdom"/>
</dbReference>
<dbReference type="KEGG" id="thu:AC731_002910"/>
<evidence type="ECO:0000256" key="1">
    <source>
        <dbReference type="SAM" id="Phobius"/>
    </source>
</evidence>
<dbReference type="Pfam" id="PF00873">
    <property type="entry name" value="ACR_tran"/>
    <property type="match status" value="1"/>
</dbReference>
<feature type="transmembrane region" description="Helical" evidence="1">
    <location>
        <begin position="978"/>
        <end position="1002"/>
    </location>
</feature>
<name>A0A140IE07_9RHOO</name>
<organism evidence="2 3">
    <name type="scientific">Thauera humireducens</name>
    <dbReference type="NCBI Taxonomy" id="1134435"/>
    <lineage>
        <taxon>Bacteria</taxon>
        <taxon>Pseudomonadati</taxon>
        <taxon>Pseudomonadota</taxon>
        <taxon>Betaproteobacteria</taxon>
        <taxon>Rhodocyclales</taxon>
        <taxon>Zoogloeaceae</taxon>
        <taxon>Thauera</taxon>
    </lineage>
</organism>
<dbReference type="SUPFAM" id="SSF82714">
    <property type="entry name" value="Multidrug efflux transporter AcrB TolC docking domain, DN and DC subdomains"/>
    <property type="match status" value="2"/>
</dbReference>
<keyword evidence="1" id="KW-1133">Transmembrane helix</keyword>
<keyword evidence="1" id="KW-0812">Transmembrane</keyword>
<dbReference type="AlphaFoldDB" id="A0A140IE07"/>
<dbReference type="SUPFAM" id="SSF82693">
    <property type="entry name" value="Multidrug efflux transporter AcrB pore domain, PN1, PN2, PC1 and PC2 subdomains"/>
    <property type="match status" value="3"/>
</dbReference>
<accession>A0A140IE07</accession>
<evidence type="ECO:0000313" key="3">
    <source>
        <dbReference type="Proteomes" id="UP000036902"/>
    </source>
</evidence>
<gene>
    <name evidence="2" type="ORF">AC731_002910</name>
</gene>
<reference evidence="3" key="1">
    <citation type="submission" date="2016-03" db="EMBL/GenBank/DDBJ databases">
        <authorList>
            <person name="Ma C."/>
            <person name="Zhou S."/>
            <person name="Yang G."/>
        </authorList>
    </citation>
    <scope>NUCLEOTIDE SEQUENCE [LARGE SCALE GENOMIC DNA]</scope>
    <source>
        <strain evidence="3">SgZ-1</strain>
    </source>
</reference>
<keyword evidence="3" id="KW-1185">Reference proteome</keyword>
<feature type="transmembrane region" description="Helical" evidence="1">
    <location>
        <begin position="333"/>
        <end position="356"/>
    </location>
</feature>
<feature type="transmembrane region" description="Helical" evidence="1">
    <location>
        <begin position="429"/>
        <end position="454"/>
    </location>
</feature>
<dbReference type="InterPro" id="IPR001036">
    <property type="entry name" value="Acrflvin-R"/>
</dbReference>
<dbReference type="GO" id="GO:0042910">
    <property type="term" value="F:xenobiotic transmembrane transporter activity"/>
    <property type="evidence" value="ECO:0007669"/>
    <property type="project" value="TreeGrafter"/>
</dbReference>
<feature type="transmembrane region" description="Helical" evidence="1">
    <location>
        <begin position="363"/>
        <end position="382"/>
    </location>
</feature>
<dbReference type="STRING" id="1134435.AC731_002910"/>
<proteinExistence type="predicted"/>
<feature type="transmembrane region" description="Helical" evidence="1">
    <location>
        <begin position="853"/>
        <end position="874"/>
    </location>
</feature>
<feature type="transmembrane region" description="Helical" evidence="1">
    <location>
        <begin position="952"/>
        <end position="972"/>
    </location>
</feature>
<dbReference type="Gene3D" id="1.20.1640.10">
    <property type="entry name" value="Multidrug efflux transporter AcrB transmembrane domain"/>
    <property type="match status" value="2"/>
</dbReference>
<feature type="transmembrane region" description="Helical" evidence="1">
    <location>
        <begin position="466"/>
        <end position="493"/>
    </location>
</feature>
<feature type="transmembrane region" description="Helical" evidence="1">
    <location>
        <begin position="12"/>
        <end position="29"/>
    </location>
</feature>
<dbReference type="PANTHER" id="PTHR32063:SF18">
    <property type="entry name" value="CATION EFFLUX SYSTEM PROTEIN"/>
    <property type="match status" value="1"/>
</dbReference>
<dbReference type="EMBL" id="CP014646">
    <property type="protein sequence ID" value="AMO35982.1"/>
    <property type="molecule type" value="Genomic_DNA"/>
</dbReference>
<dbReference type="Gene3D" id="3.30.70.1320">
    <property type="entry name" value="Multidrug efflux transporter AcrB pore domain like"/>
    <property type="match status" value="1"/>
</dbReference>
<protein>
    <submittedName>
        <fullName evidence="2">Multidrug transporter AcrB</fullName>
    </submittedName>
</protein>
<sequence>MNIAEYTIRKAVVAWMVTLLVLVGGWLSYERLGRFEDPEFVIRQAVVVTAYPGASPAQVAEEITDLIEGAVQQMQEVEEITSVSRAGESLVKVEARLAFSRTQAELDQVWDKLRSKIAEAARALPPGAAEPVVKSDFGDVFALFYALTGDGYSPRQLWDYADLLRRELVLVPGVARVALLGERKEAIYVEVSSARAAQLGVPLDRIHASLRAQNLIAPAGAVGAGPLRLQIQPADDVVSVEALGQLVVAGDANSGLLRLRDVADIRREYVDPPAALMRHDGRPAIGLGISNVQGGNVVEMGDAVKRRLAELEGQRPIGMELNVVSFQSDSVRAAVSGFVDNLVAAVVIVVVVLLLFMGLRSGLIIGAVLVLTVAGTLIAMLLDGIAMQRISLGALIIALGMLVDNAIVVTDGILVRLQKGEQVAAAAGAVVRATVWPLLGGTVVGILAFSAIGLSPSDMGEYAGSLFWVILYSMLLSWLFAITLTPLLCAAFLKVKVQAADRESRLLRAYRRLLEGVLAHRVVSGIALAGLLAAGVVAFGHVPAGFMPDSARPQFVVDLTLPQGTDIHATAAVVGQAEAKVRAAPGVTHVSSFIGQGGLRFMLTYSPEDPNPAYGQLLVDVERLEDIAGLIERLQPELEAAFPDASVKVWKFMLGRGGGKKIEAAFRGPDPAVLRRLADEAKAIMAADPDAVAIQDDWRQSVPVVRPRFSVEAAQRAGVLPSDIAAALERNYVGQQIGMYRENERLIPILARSPADERRGVEDLGNAQVFSATAGKYVPVSQFIERIDTVWEDALIRRENRFPTIKAQCDPPAGQLSAPLFERLRPRIEAIALPPGYALEWHGEYKASAEANAGLAAAAPFGFAAMVVAVIVMFNGLRQTAVIWLTVPLAVVGVAVGLLVFQAPFEFMAILGFLSLTGMLIKNAIVLVDQIDVEIRDGKPRLLALLDASASRARPVFLGAATTVLGVAPLLVDPFFRSMAVTIMFGLIFATGLTLVVVPLLYASFFRIREDETRTTACSTPGPESAA</sequence>
<feature type="transmembrane region" description="Helical" evidence="1">
    <location>
        <begin position="907"/>
        <end position="931"/>
    </location>
</feature>
<dbReference type="Proteomes" id="UP000036902">
    <property type="component" value="Chromosome"/>
</dbReference>
<feature type="transmembrane region" description="Helical" evidence="1">
    <location>
        <begin position="881"/>
        <end position="901"/>
    </location>
</feature>
<feature type="transmembrane region" description="Helical" evidence="1">
    <location>
        <begin position="394"/>
        <end position="417"/>
    </location>
</feature>